<reference evidence="12" key="1">
    <citation type="submission" date="2021-12" db="EMBL/GenBank/DDBJ databases">
        <title>Convergent genome expansion in fungi linked to evolution of root-endophyte symbiosis.</title>
        <authorList>
            <consortium name="DOE Joint Genome Institute"/>
            <person name="Ke Y.-H."/>
            <person name="Bonito G."/>
            <person name="Liao H.-L."/>
            <person name="Looney B."/>
            <person name="Rojas-Flechas A."/>
            <person name="Nash J."/>
            <person name="Hameed K."/>
            <person name="Schadt C."/>
            <person name="Martin F."/>
            <person name="Crous P.W."/>
            <person name="Miettinen O."/>
            <person name="Magnuson J.K."/>
            <person name="Labbe J."/>
            <person name="Jacobson D."/>
            <person name="Doktycz M.J."/>
            <person name="Veneault-Fourrey C."/>
            <person name="Kuo A."/>
            <person name="Mondo S."/>
            <person name="Calhoun S."/>
            <person name="Riley R."/>
            <person name="Ohm R."/>
            <person name="LaButti K."/>
            <person name="Andreopoulos B."/>
            <person name="Pangilinan J."/>
            <person name="Nolan M."/>
            <person name="Tritt A."/>
            <person name="Clum A."/>
            <person name="Lipzen A."/>
            <person name="Daum C."/>
            <person name="Barry K."/>
            <person name="Grigoriev I.V."/>
            <person name="Vilgalys R."/>
        </authorList>
    </citation>
    <scope>NUCLEOTIDE SEQUENCE</scope>
    <source>
        <strain evidence="12">PMI_201</strain>
    </source>
</reference>
<sequence length="303" mass="33325">MEEVLKKHTATLPLPPVPTSSVGPVPTVLPGDHPVFQEIHSTGKRTLWVVVVLMGVSSLAFYFLAARVRVQKRLLHTLTALITTISFLSYLAMATGQGSTWTYSLHHHSHAHVPDTTQQVLRQIFWARYINWILTTPLLLINIGLLGGLSGAHLLVAISADLIMFVAGLIATFAWHERRWVWYTIVCVSFLTIGYQIGVNGSRAVARRSQEHRTLFTSFAGATLATFLLYPIILAASPLAHKISVDAEVVAWAVHDILTQGIFGYWLILAHDKKDAGQLVVDGFWAHGVSPEGVIRVGESETA</sequence>
<comment type="caution">
    <text evidence="12">The sequence shown here is derived from an EMBL/GenBank/DDBJ whole genome shotgun (WGS) entry which is preliminary data.</text>
</comment>
<evidence type="ECO:0000256" key="5">
    <source>
        <dbReference type="ARBA" id="ARBA00022692"/>
    </source>
</evidence>
<evidence type="ECO:0000256" key="7">
    <source>
        <dbReference type="ARBA" id="ARBA00022989"/>
    </source>
</evidence>
<dbReference type="PANTHER" id="PTHR28286">
    <property type="match status" value="1"/>
</dbReference>
<evidence type="ECO:0000256" key="1">
    <source>
        <dbReference type="ARBA" id="ARBA00004141"/>
    </source>
</evidence>
<dbReference type="FunFam" id="1.20.1070.10:FF:000160">
    <property type="entry name" value="Related to Opsin-1"/>
    <property type="match status" value="1"/>
</dbReference>
<evidence type="ECO:0000256" key="9">
    <source>
        <dbReference type="ARBA" id="ARBA00023136"/>
    </source>
</evidence>
<keyword evidence="8" id="KW-0157">Chromophore</keyword>
<evidence type="ECO:0000256" key="10">
    <source>
        <dbReference type="ARBA" id="ARBA00023170"/>
    </source>
</evidence>
<evidence type="ECO:0000256" key="8">
    <source>
        <dbReference type="ARBA" id="ARBA00022991"/>
    </source>
</evidence>
<dbReference type="Pfam" id="PF01036">
    <property type="entry name" value="Bac_rhodopsin"/>
    <property type="match status" value="1"/>
</dbReference>
<feature type="transmembrane region" description="Helical" evidence="11">
    <location>
        <begin position="249"/>
        <end position="269"/>
    </location>
</feature>
<dbReference type="GO" id="GO:0005886">
    <property type="term" value="C:plasma membrane"/>
    <property type="evidence" value="ECO:0007669"/>
    <property type="project" value="TreeGrafter"/>
</dbReference>
<dbReference type="GO" id="GO:0005783">
    <property type="term" value="C:endoplasmic reticulum"/>
    <property type="evidence" value="ECO:0007669"/>
    <property type="project" value="TreeGrafter"/>
</dbReference>
<keyword evidence="10" id="KW-0675">Receptor</keyword>
<dbReference type="GeneID" id="70247732"/>
<keyword evidence="4" id="KW-0716">Sensory transduction</keyword>
<keyword evidence="13" id="KW-1185">Reference proteome</keyword>
<dbReference type="AlphaFoldDB" id="A0AAD4KGU8"/>
<dbReference type="Proteomes" id="UP001201262">
    <property type="component" value="Unassembled WGS sequence"/>
</dbReference>
<dbReference type="SUPFAM" id="SSF81321">
    <property type="entry name" value="Family A G protein-coupled receptor-like"/>
    <property type="match status" value="1"/>
</dbReference>
<evidence type="ECO:0000256" key="3">
    <source>
        <dbReference type="ARBA" id="ARBA00022543"/>
    </source>
</evidence>
<feature type="transmembrane region" description="Helical" evidence="11">
    <location>
        <begin position="214"/>
        <end position="237"/>
    </location>
</feature>
<feature type="transmembrane region" description="Helical" evidence="11">
    <location>
        <begin position="46"/>
        <end position="65"/>
    </location>
</feature>
<evidence type="ECO:0000313" key="12">
    <source>
        <dbReference type="EMBL" id="KAH8690082.1"/>
    </source>
</evidence>
<dbReference type="CDD" id="cd15028">
    <property type="entry name" value="7tm_Opsin-1_euk"/>
    <property type="match status" value="1"/>
</dbReference>
<proteinExistence type="inferred from homology"/>
<keyword evidence="6" id="KW-0681">Retinal protein</keyword>
<name>A0AAD4KGU8_9EURO</name>
<dbReference type="SMART" id="SM01021">
    <property type="entry name" value="Bac_rhodopsin"/>
    <property type="match status" value="1"/>
</dbReference>
<protein>
    <submittedName>
        <fullName evidence="12">Opsin</fullName>
    </submittedName>
</protein>
<dbReference type="EMBL" id="JAJTJA010000014">
    <property type="protein sequence ID" value="KAH8690082.1"/>
    <property type="molecule type" value="Genomic_DNA"/>
</dbReference>
<gene>
    <name evidence="12" type="ORF">BGW36DRAFT_390186</name>
</gene>
<organism evidence="12 13">
    <name type="scientific">Talaromyces proteolyticus</name>
    <dbReference type="NCBI Taxonomy" id="1131652"/>
    <lineage>
        <taxon>Eukaryota</taxon>
        <taxon>Fungi</taxon>
        <taxon>Dikarya</taxon>
        <taxon>Ascomycota</taxon>
        <taxon>Pezizomycotina</taxon>
        <taxon>Eurotiomycetes</taxon>
        <taxon>Eurotiomycetidae</taxon>
        <taxon>Eurotiales</taxon>
        <taxon>Trichocomaceae</taxon>
        <taxon>Talaromyces</taxon>
        <taxon>Talaromyces sect. Bacilispori</taxon>
    </lineage>
</organism>
<keyword evidence="7 11" id="KW-1133">Transmembrane helix</keyword>
<feature type="transmembrane region" description="Helical" evidence="11">
    <location>
        <begin position="74"/>
        <end position="93"/>
    </location>
</feature>
<keyword evidence="9 11" id="KW-0472">Membrane</keyword>
<evidence type="ECO:0000256" key="2">
    <source>
        <dbReference type="ARBA" id="ARBA00008130"/>
    </source>
</evidence>
<comment type="similarity">
    <text evidence="2">Belongs to the archaeal/bacterial/fungal opsin family.</text>
</comment>
<evidence type="ECO:0000256" key="11">
    <source>
        <dbReference type="SAM" id="Phobius"/>
    </source>
</evidence>
<keyword evidence="3" id="KW-0600">Photoreceptor protein</keyword>
<dbReference type="InterPro" id="IPR001425">
    <property type="entry name" value="Arc/bac/fun_rhodopsins"/>
</dbReference>
<dbReference type="Gene3D" id="1.20.1070.10">
    <property type="entry name" value="Rhodopsin 7-helix transmembrane proteins"/>
    <property type="match status" value="1"/>
</dbReference>
<comment type="subcellular location">
    <subcellularLocation>
        <location evidence="1">Membrane</location>
        <topology evidence="1">Multi-pass membrane protein</topology>
    </subcellularLocation>
</comment>
<accession>A0AAD4KGU8</accession>
<dbReference type="PANTHER" id="PTHR28286:SF2">
    <property type="entry name" value="BACTERIORHODOPSIN _OPSIN, NOPA (EUROFUNG)"/>
    <property type="match status" value="1"/>
</dbReference>
<feature type="transmembrane region" description="Helical" evidence="11">
    <location>
        <begin position="129"/>
        <end position="147"/>
    </location>
</feature>
<dbReference type="GO" id="GO:0007602">
    <property type="term" value="P:phototransduction"/>
    <property type="evidence" value="ECO:0007669"/>
    <property type="project" value="UniProtKB-KW"/>
</dbReference>
<evidence type="ECO:0000256" key="4">
    <source>
        <dbReference type="ARBA" id="ARBA00022606"/>
    </source>
</evidence>
<feature type="transmembrane region" description="Helical" evidence="11">
    <location>
        <begin position="181"/>
        <end position="202"/>
    </location>
</feature>
<keyword evidence="5 11" id="KW-0812">Transmembrane</keyword>
<dbReference type="RefSeq" id="XP_046066365.1">
    <property type="nucleotide sequence ID" value="XM_046217445.1"/>
</dbReference>
<feature type="transmembrane region" description="Helical" evidence="11">
    <location>
        <begin position="154"/>
        <end position="175"/>
    </location>
</feature>
<dbReference type="GO" id="GO:0009881">
    <property type="term" value="F:photoreceptor activity"/>
    <property type="evidence" value="ECO:0007669"/>
    <property type="project" value="UniProtKB-KW"/>
</dbReference>
<dbReference type="PRINTS" id="PR00251">
    <property type="entry name" value="BACTRLOPSIN"/>
</dbReference>
<evidence type="ECO:0000256" key="6">
    <source>
        <dbReference type="ARBA" id="ARBA00022925"/>
    </source>
</evidence>
<evidence type="ECO:0000313" key="13">
    <source>
        <dbReference type="Proteomes" id="UP001201262"/>
    </source>
</evidence>